<name>L1N959_9PORP</name>
<dbReference type="AlphaFoldDB" id="L1N959"/>
<evidence type="ECO:0000313" key="3">
    <source>
        <dbReference type="Proteomes" id="UP000010408"/>
    </source>
</evidence>
<accession>L1N959</accession>
<organism evidence="2 3">
    <name type="scientific">Porphyromonas catoniae F0037</name>
    <dbReference type="NCBI Taxonomy" id="1127696"/>
    <lineage>
        <taxon>Bacteria</taxon>
        <taxon>Pseudomonadati</taxon>
        <taxon>Bacteroidota</taxon>
        <taxon>Bacteroidia</taxon>
        <taxon>Bacteroidales</taxon>
        <taxon>Porphyromonadaceae</taxon>
        <taxon>Porphyromonas</taxon>
    </lineage>
</organism>
<evidence type="ECO:0000313" key="2">
    <source>
        <dbReference type="EMBL" id="EKX99917.1"/>
    </source>
</evidence>
<proteinExistence type="predicted"/>
<dbReference type="Proteomes" id="UP000010408">
    <property type="component" value="Unassembled WGS sequence"/>
</dbReference>
<dbReference type="STRING" id="1127696.HMPREF9134_01826"/>
<dbReference type="InterPro" id="IPR011630">
    <property type="entry name" value="DUF1599"/>
</dbReference>
<dbReference type="EMBL" id="AMEQ01000044">
    <property type="protein sequence ID" value="EKX99917.1"/>
    <property type="molecule type" value="Genomic_DNA"/>
</dbReference>
<gene>
    <name evidence="2" type="ORF">HMPREF9134_01826</name>
</gene>
<protein>
    <recommendedName>
        <fullName evidence="1">Nucleotide modification associated domain-containing protein</fullName>
    </recommendedName>
</protein>
<sequence length="185" mass="21270">MTEQAQRTELQCRAVLKSCRSLFEKKLHDYGTAWRILRPESLTDQIYIKAERIRSIQEKGQAQVNEGIDSELIGIVNYGIIGMIQLSLGAVSHPDLEISEALTLYDKYAEATLQLMLAKNHDYGEVWRNMRLSSMIDIILTKIYRTKQIEDNRGQTFVSEGIEANYMDMVNYALFCLVQLAENEQ</sequence>
<feature type="domain" description="Nucleotide modification associated" evidence="1">
    <location>
        <begin position="119"/>
        <end position="180"/>
    </location>
</feature>
<reference evidence="2 3" key="1">
    <citation type="submission" date="2012-05" db="EMBL/GenBank/DDBJ databases">
        <authorList>
            <person name="Weinstock G."/>
            <person name="Sodergren E."/>
            <person name="Lobos E.A."/>
            <person name="Fulton L."/>
            <person name="Fulton R."/>
            <person name="Courtney L."/>
            <person name="Fronick C."/>
            <person name="O'Laughlin M."/>
            <person name="Godfrey J."/>
            <person name="Wilson R.M."/>
            <person name="Miner T."/>
            <person name="Farmer C."/>
            <person name="Delehaunty K."/>
            <person name="Cordes M."/>
            <person name="Minx P."/>
            <person name="Tomlinson C."/>
            <person name="Chen J."/>
            <person name="Wollam A."/>
            <person name="Pepin K.H."/>
            <person name="Bhonagiri V."/>
            <person name="Zhang X."/>
            <person name="Suruliraj S."/>
            <person name="Warren W."/>
            <person name="Mitreva M."/>
            <person name="Mardis E.R."/>
            <person name="Wilson R.K."/>
        </authorList>
    </citation>
    <scope>NUCLEOTIDE SEQUENCE [LARGE SCALE GENOMIC DNA]</scope>
    <source>
        <strain evidence="2 3">F0037</strain>
    </source>
</reference>
<evidence type="ECO:0000259" key="1">
    <source>
        <dbReference type="Pfam" id="PF07659"/>
    </source>
</evidence>
<feature type="domain" description="Nucleotide modification associated" evidence="1">
    <location>
        <begin position="26"/>
        <end position="86"/>
    </location>
</feature>
<dbReference type="HOGENOM" id="CLU_123222_0_0_10"/>
<dbReference type="eggNOG" id="ENOG502Z7RJ">
    <property type="taxonomic scope" value="Bacteria"/>
</dbReference>
<dbReference type="RefSeq" id="WP_005468173.1">
    <property type="nucleotide sequence ID" value="NZ_KB291037.1"/>
</dbReference>
<dbReference type="PATRIC" id="fig|1127696.3.peg.1660"/>
<comment type="caution">
    <text evidence="2">The sequence shown here is derived from an EMBL/GenBank/DDBJ whole genome shotgun (WGS) entry which is preliminary data.</text>
</comment>
<dbReference type="Pfam" id="PF07659">
    <property type="entry name" value="DUF1599"/>
    <property type="match status" value="2"/>
</dbReference>